<dbReference type="Pfam" id="PF01546">
    <property type="entry name" value="Peptidase_M20"/>
    <property type="match status" value="1"/>
</dbReference>
<dbReference type="GO" id="GO:0019877">
    <property type="term" value="P:diaminopimelate biosynthetic process"/>
    <property type="evidence" value="ECO:0007669"/>
    <property type="project" value="UniProtKB-ARBA"/>
</dbReference>
<organism evidence="4 5">
    <name type="scientific">Candidatus Propionivibrio aalborgensis</name>
    <dbReference type="NCBI Taxonomy" id="1860101"/>
    <lineage>
        <taxon>Bacteria</taxon>
        <taxon>Pseudomonadati</taxon>
        <taxon>Pseudomonadota</taxon>
        <taxon>Betaproteobacteria</taxon>
        <taxon>Rhodocyclales</taxon>
        <taxon>Rhodocyclaceae</taxon>
        <taxon>Propionivibrio</taxon>
    </lineage>
</organism>
<dbReference type="Proteomes" id="UP000199600">
    <property type="component" value="Unassembled WGS sequence"/>
</dbReference>
<dbReference type="FunFam" id="3.30.70.360:FF:000001">
    <property type="entry name" value="N-acetyldiaminopimelate deacetylase"/>
    <property type="match status" value="1"/>
</dbReference>
<dbReference type="PIRSF" id="PIRSF005962">
    <property type="entry name" value="Pept_M20D_amidohydro"/>
    <property type="match status" value="1"/>
</dbReference>
<dbReference type="Pfam" id="PF07687">
    <property type="entry name" value="M20_dimer"/>
    <property type="match status" value="1"/>
</dbReference>
<dbReference type="InterPro" id="IPR017439">
    <property type="entry name" value="Amidohydrolase"/>
</dbReference>
<dbReference type="EMBL" id="FLQY01000405">
    <property type="protein sequence ID" value="SBT11277.1"/>
    <property type="molecule type" value="Genomic_DNA"/>
</dbReference>
<protein>
    <submittedName>
        <fullName evidence="4">Hippurate hydrolase</fullName>
        <ecNumber evidence="4">3.5.1.32</ecNumber>
    </submittedName>
</protein>
<dbReference type="InterPro" id="IPR002933">
    <property type="entry name" value="Peptidase_M20"/>
</dbReference>
<dbReference type="CDD" id="cd05666">
    <property type="entry name" value="M20_Acy1-like"/>
    <property type="match status" value="1"/>
</dbReference>
<dbReference type="Gene3D" id="3.40.630.10">
    <property type="entry name" value="Zn peptidases"/>
    <property type="match status" value="1"/>
</dbReference>
<sequence length="391" mass="42203">MNLLDISFLADLAAIRHDIHAHPELAFNEARTAELVARELTAYGLEVHRGLAKTGVVGVLRKGSSTRAIGLRADLDALPLLEKNSFSHRSRHEGLMHACGHDGHTTMLLGAARYLAENRDSLDFDGTVYFIFQPAEESEGGAAVMIEDGLFKMFPMDAVFGLHNWPGIPVGEMAVMPGAVMAGTSAFEISVSGHGCHAAMPNQGVDTLVVASQLVLALQTVVARNLHPCESAVVSVTQIHGGEALNIIPDDAVLRGTIRSFKPEVQELVEKAIERLCSGIASAFGAQIKAVFDHRYPPTVNTVPEAALCCRVAEALLGTDKVRKNELPSMGAEDFAYMLQEKPGCYVWLGNGPGVGGCTLHNPHYDFNNELIPYGISYWVRLVETALKREA</sequence>
<accession>A0A1A8Y2P8</accession>
<dbReference type="InterPro" id="IPR011650">
    <property type="entry name" value="Peptidase_M20_dimer"/>
</dbReference>
<dbReference type="GO" id="GO:0046872">
    <property type="term" value="F:metal ion binding"/>
    <property type="evidence" value="ECO:0007669"/>
    <property type="project" value="UniProtKB-KW"/>
</dbReference>
<evidence type="ECO:0000313" key="5">
    <source>
        <dbReference type="Proteomes" id="UP000199600"/>
    </source>
</evidence>
<evidence type="ECO:0000313" key="4">
    <source>
        <dbReference type="EMBL" id="SBT11277.1"/>
    </source>
</evidence>
<keyword evidence="5" id="KW-1185">Reference proteome</keyword>
<feature type="binding site" evidence="2">
    <location>
        <position position="99"/>
    </location>
    <ligand>
        <name>Mn(2+)</name>
        <dbReference type="ChEBI" id="CHEBI:29035"/>
        <label>2</label>
    </ligand>
</feature>
<dbReference type="SUPFAM" id="SSF55031">
    <property type="entry name" value="Bacterial exopeptidase dimerisation domain"/>
    <property type="match status" value="1"/>
</dbReference>
<dbReference type="InterPro" id="IPR036264">
    <property type="entry name" value="Bact_exopeptidase_dim_dom"/>
</dbReference>
<dbReference type="AlphaFoldDB" id="A0A1A8Y2P8"/>
<comment type="cofactor">
    <cofactor evidence="2">
        <name>Mn(2+)</name>
        <dbReference type="ChEBI" id="CHEBI:29035"/>
    </cofactor>
    <text evidence="2">The Mn(2+) ion enhances activity.</text>
</comment>
<dbReference type="EC" id="3.5.1.32" evidence="4"/>
<proteinExistence type="predicted"/>
<dbReference type="PANTHER" id="PTHR11014">
    <property type="entry name" value="PEPTIDASE M20 FAMILY MEMBER"/>
    <property type="match status" value="1"/>
</dbReference>
<dbReference type="NCBIfam" id="TIGR01891">
    <property type="entry name" value="amidohydrolases"/>
    <property type="match status" value="1"/>
</dbReference>
<dbReference type="SUPFAM" id="SSF53187">
    <property type="entry name" value="Zn-dependent exopeptidases"/>
    <property type="match status" value="1"/>
</dbReference>
<keyword evidence="1 4" id="KW-0378">Hydrolase</keyword>
<feature type="binding site" evidence="2">
    <location>
        <position position="163"/>
    </location>
    <ligand>
        <name>Mn(2+)</name>
        <dbReference type="ChEBI" id="CHEBI:29035"/>
        <label>2</label>
    </ligand>
</feature>
<feature type="binding site" evidence="2">
    <location>
        <position position="101"/>
    </location>
    <ligand>
        <name>Mn(2+)</name>
        <dbReference type="ChEBI" id="CHEBI:29035"/>
        <label>2</label>
    </ligand>
</feature>
<dbReference type="RefSeq" id="WP_186412815.1">
    <property type="nucleotide sequence ID" value="NZ_FLQY01000405.1"/>
</dbReference>
<reference evidence="4 5" key="1">
    <citation type="submission" date="2016-06" db="EMBL/GenBank/DDBJ databases">
        <authorList>
            <person name="Kjaerup R.B."/>
            <person name="Dalgaard T.S."/>
            <person name="Juul-Madsen H.R."/>
        </authorList>
    </citation>
    <scope>NUCLEOTIDE SEQUENCE [LARGE SCALE GENOMIC DNA]</scope>
    <source>
        <strain evidence="4">2</strain>
    </source>
</reference>
<feature type="binding site" evidence="2">
    <location>
        <position position="361"/>
    </location>
    <ligand>
        <name>Mn(2+)</name>
        <dbReference type="ChEBI" id="CHEBI:29035"/>
        <label>2</label>
    </ligand>
</feature>
<evidence type="ECO:0000256" key="2">
    <source>
        <dbReference type="PIRSR" id="PIRSR005962-1"/>
    </source>
</evidence>
<keyword evidence="2" id="KW-0479">Metal-binding</keyword>
<keyword evidence="2" id="KW-0464">Manganese</keyword>
<evidence type="ECO:0000259" key="3">
    <source>
        <dbReference type="Pfam" id="PF07687"/>
    </source>
</evidence>
<feature type="domain" description="Peptidase M20 dimerisation" evidence="3">
    <location>
        <begin position="184"/>
        <end position="277"/>
    </location>
</feature>
<evidence type="ECO:0000256" key="1">
    <source>
        <dbReference type="ARBA" id="ARBA00022801"/>
    </source>
</evidence>
<dbReference type="Gene3D" id="3.30.70.360">
    <property type="match status" value="1"/>
</dbReference>
<name>A0A1A8Y2P8_9RHOO</name>
<gene>
    <name evidence="4" type="primary">hipO</name>
    <name evidence="4" type="ORF">PROAA_990013</name>
</gene>
<dbReference type="GO" id="GO:0050118">
    <property type="term" value="F:N-acetyldiaminopimelate deacetylase activity"/>
    <property type="evidence" value="ECO:0007669"/>
    <property type="project" value="UniProtKB-ARBA"/>
</dbReference>
<dbReference type="GO" id="GO:0047980">
    <property type="term" value="F:hippurate hydrolase activity"/>
    <property type="evidence" value="ECO:0007669"/>
    <property type="project" value="UniProtKB-EC"/>
</dbReference>
<feature type="binding site" evidence="2">
    <location>
        <position position="137"/>
    </location>
    <ligand>
        <name>Mn(2+)</name>
        <dbReference type="ChEBI" id="CHEBI:29035"/>
        <label>2</label>
    </ligand>
</feature>
<dbReference type="PANTHER" id="PTHR11014:SF63">
    <property type="entry name" value="METALLOPEPTIDASE, PUTATIVE (AFU_ORTHOLOGUE AFUA_6G09600)-RELATED"/>
    <property type="match status" value="1"/>
</dbReference>